<dbReference type="PROSITE" id="PS50106">
    <property type="entry name" value="PDZ"/>
    <property type="match status" value="1"/>
</dbReference>
<dbReference type="Proteomes" id="UP000836841">
    <property type="component" value="Chromosome 3"/>
</dbReference>
<dbReference type="PANTHER" id="PTHR46366">
    <property type="entry name" value="PRO-APOPTOTIC SERINE PROTEASE NMA111"/>
    <property type="match status" value="1"/>
</dbReference>
<accession>A0AAU9RZH7</accession>
<dbReference type="InterPro" id="IPR009003">
    <property type="entry name" value="Peptidase_S1_PA"/>
</dbReference>
<dbReference type="CDD" id="cd06786">
    <property type="entry name" value="cpPDZ1_ScNma111-like"/>
    <property type="match status" value="1"/>
</dbReference>
<evidence type="ECO:0000313" key="5">
    <source>
        <dbReference type="Proteomes" id="UP000836841"/>
    </source>
</evidence>
<evidence type="ECO:0000256" key="1">
    <source>
        <dbReference type="ARBA" id="ARBA00010541"/>
    </source>
</evidence>
<feature type="domain" description="PDZ" evidence="3">
    <location>
        <begin position="269"/>
        <end position="333"/>
    </location>
</feature>
<dbReference type="SUPFAM" id="SSF50156">
    <property type="entry name" value="PDZ domain-like"/>
    <property type="match status" value="3"/>
</dbReference>
<dbReference type="Pfam" id="PF12812">
    <property type="entry name" value="PDZ_1"/>
    <property type="match status" value="1"/>
</dbReference>
<dbReference type="Gene3D" id="2.30.42.10">
    <property type="match status" value="3"/>
</dbReference>
<protein>
    <recommendedName>
        <fullName evidence="3">PDZ domain-containing protein</fullName>
    </recommendedName>
</protein>
<dbReference type="PRINTS" id="PR00834">
    <property type="entry name" value="PROTEASES2C"/>
</dbReference>
<dbReference type="InterPro" id="IPR043504">
    <property type="entry name" value="Peptidase_S1_PA_chymotrypsin"/>
</dbReference>
<name>A0AAU9RZH7_THLAR</name>
<feature type="region of interest" description="Disordered" evidence="2">
    <location>
        <begin position="547"/>
        <end position="567"/>
    </location>
</feature>
<dbReference type="InterPro" id="IPR025926">
    <property type="entry name" value="PDZ-like_dom"/>
</dbReference>
<dbReference type="InterPro" id="IPR036034">
    <property type="entry name" value="PDZ_sf"/>
</dbReference>
<dbReference type="GO" id="GO:0006508">
    <property type="term" value="P:proteolysis"/>
    <property type="evidence" value="ECO:0007669"/>
    <property type="project" value="InterPro"/>
</dbReference>
<gene>
    <name evidence="4" type="ORF">TAV2_LOCUS9189</name>
</gene>
<dbReference type="SUPFAM" id="SSF50494">
    <property type="entry name" value="Trypsin-like serine proteases"/>
    <property type="match status" value="2"/>
</dbReference>
<proteinExistence type="inferred from homology"/>
<evidence type="ECO:0000259" key="3">
    <source>
        <dbReference type="PROSITE" id="PS50106"/>
    </source>
</evidence>
<sequence>MGDPLERLGSEASMATESGMKTDLCLEIDPPLSETVATAEDWRRSLSKVVPAVVVLRTTACRAFDTESAGASYATGFIVDKRRGIILTNRHVVKPGPVVAEATFVNREEIPIYPVYRDPVHDFGFFSYDPSAVQFLSYEEIPLAPEAASVGLEIRVVGNDSGEKVSILAGTLARLDRDAPHYKKDGYNDFNTFYMQAASGTKGGSSGSPVIDWQGRAVALNAGSKSSSASAFFLPLQRVVRALSFLQKSIDSSTDKPKAVHIPRGTLQMTFLHKGFDEIRRLGLRNETEQVVRHASPPEETGMLVVDSVVPSGPADKHLEPGDVLVRVNGTVLTQFLNLENLIDDGVGQIVELEIERGGQPLSVSVSVQDLHSITPDHFLEVSGAVIHPLSYQQARNFRFPCGLAYVADPGYMLFRAGVPRHAIIKKVANEDISCLADLVSVLSKLSRGARVPLEYMSHTDRHRKKSVLVTIDRHEWYAPPQLYTRNDSSGLWDVKPAIEPAAVSPSVGNSGLPISQNMPLCHHDTEPMHEVNVRGITDTAAIMEASSGDGSQNDFGSEAKKQRVEDDSLDGTVANGSLYESEFKSDDAMATDNTALRDYEGATALSANASLAERAIEPALVMFEYTKLNSRFGVPTHQSYEVVLKLFHQNMLDLVNEPALQRGDSVYLVGLSRNLQATSRKSIVTNPCAALNIGSADSPRYRATNMEVIELDTDFGSSFSGALTDEQGRIRAIWGSFSTQVKYSSTSSEDHQFVRGIPVYAISQVLEKIITGGNGPALLINGVKRPMPLVRILEVELYPTLLSKARSFGLSDEWIQILVKKDPVRRQVLRVKGCLAGSKAENLLEQGDMVLAVNKMPVTCFNDIEAACRTLDKGSDSDENLNLTILRQGRELELVVGTDRRDGNGTTRAINWCGSVVQDPHPAVRALGFLPEEGHGVYVTRWCHGSPAHRYGLYALQWIVEVNGKKTPDLNAFADATKELEHGQFVRIRTVHLNGKPRVLTLKQDLHYWPTWELRFDPETALWRRNILKALK</sequence>
<dbReference type="InterPro" id="IPR001940">
    <property type="entry name" value="Peptidase_S1C"/>
</dbReference>
<dbReference type="Pfam" id="PF13180">
    <property type="entry name" value="PDZ_2"/>
    <property type="match status" value="1"/>
</dbReference>
<dbReference type="Pfam" id="PF13365">
    <property type="entry name" value="Trypsin_2"/>
    <property type="match status" value="1"/>
</dbReference>
<dbReference type="FunFam" id="2.30.42.10:FF:000268">
    <property type="entry name" value="DegP protease 7"/>
    <property type="match status" value="1"/>
</dbReference>
<dbReference type="CDD" id="cd06787">
    <property type="entry name" value="cpPDZ_AthDEGP7-like"/>
    <property type="match status" value="1"/>
</dbReference>
<dbReference type="Gene3D" id="2.40.10.10">
    <property type="entry name" value="Trypsin-like serine proteases"/>
    <property type="match status" value="2"/>
</dbReference>
<evidence type="ECO:0000313" key="4">
    <source>
        <dbReference type="EMBL" id="CAH2055211.1"/>
    </source>
</evidence>
<reference evidence="4 5" key="1">
    <citation type="submission" date="2022-03" db="EMBL/GenBank/DDBJ databases">
        <authorList>
            <person name="Nunn A."/>
            <person name="Chopra R."/>
            <person name="Nunn A."/>
            <person name="Contreras Garrido A."/>
        </authorList>
    </citation>
    <scope>NUCLEOTIDE SEQUENCE [LARGE SCALE GENOMIC DNA]</scope>
</reference>
<dbReference type="SMART" id="SM00228">
    <property type="entry name" value="PDZ"/>
    <property type="match status" value="3"/>
</dbReference>
<evidence type="ECO:0000256" key="2">
    <source>
        <dbReference type="SAM" id="MobiDB-lite"/>
    </source>
</evidence>
<comment type="similarity">
    <text evidence="1">Belongs to the peptidase S1C family.</text>
</comment>
<feature type="compositionally biased region" description="Basic and acidic residues" evidence="2">
    <location>
        <begin position="558"/>
        <end position="567"/>
    </location>
</feature>
<keyword evidence="5" id="KW-1185">Reference proteome</keyword>
<organism evidence="4 5">
    <name type="scientific">Thlaspi arvense</name>
    <name type="common">Field penny-cress</name>
    <dbReference type="NCBI Taxonomy" id="13288"/>
    <lineage>
        <taxon>Eukaryota</taxon>
        <taxon>Viridiplantae</taxon>
        <taxon>Streptophyta</taxon>
        <taxon>Embryophyta</taxon>
        <taxon>Tracheophyta</taxon>
        <taxon>Spermatophyta</taxon>
        <taxon>Magnoliopsida</taxon>
        <taxon>eudicotyledons</taxon>
        <taxon>Gunneridae</taxon>
        <taxon>Pentapetalae</taxon>
        <taxon>rosids</taxon>
        <taxon>malvids</taxon>
        <taxon>Brassicales</taxon>
        <taxon>Brassicaceae</taxon>
        <taxon>Thlaspideae</taxon>
        <taxon>Thlaspi</taxon>
    </lineage>
</organism>
<dbReference type="PANTHER" id="PTHR46366:SF1">
    <property type="entry name" value="PDZ DOMAIN-CONTAINING PROTEIN C1685.05"/>
    <property type="match status" value="1"/>
</dbReference>
<dbReference type="EMBL" id="OU466859">
    <property type="protein sequence ID" value="CAH2055211.1"/>
    <property type="molecule type" value="Genomic_DNA"/>
</dbReference>
<dbReference type="InterPro" id="IPR001478">
    <property type="entry name" value="PDZ"/>
</dbReference>
<dbReference type="AlphaFoldDB" id="A0AAU9RZH7"/>
<dbReference type="GO" id="GO:0004252">
    <property type="term" value="F:serine-type endopeptidase activity"/>
    <property type="evidence" value="ECO:0007669"/>
    <property type="project" value="InterPro"/>
</dbReference>